<keyword evidence="12" id="KW-0966">Cell projection</keyword>
<evidence type="ECO:0000256" key="9">
    <source>
        <dbReference type="ARBA" id="ARBA00023054"/>
    </source>
</evidence>
<evidence type="ECO:0000256" key="3">
    <source>
        <dbReference type="ARBA" id="ARBA00004245"/>
    </source>
</evidence>
<evidence type="ECO:0000256" key="5">
    <source>
        <dbReference type="ARBA" id="ARBA00022306"/>
    </source>
</evidence>
<reference evidence="15" key="2">
    <citation type="submission" date="2025-08" db="UniProtKB">
        <authorList>
            <consortium name="Ensembl"/>
        </authorList>
    </citation>
    <scope>IDENTIFICATION</scope>
</reference>
<feature type="region of interest" description="Disordered" evidence="14">
    <location>
        <begin position="45"/>
        <end position="143"/>
    </location>
</feature>
<dbReference type="Ensembl" id="ENSCSET00000021854.1">
    <property type="protein sequence ID" value="ENSCSEP00000021577.1"/>
    <property type="gene ID" value="ENSCSEG00000013751.1"/>
</dbReference>
<evidence type="ECO:0000256" key="1">
    <source>
        <dbReference type="ARBA" id="ARBA00002213"/>
    </source>
</evidence>
<feature type="compositionally biased region" description="Polar residues" evidence="14">
    <location>
        <begin position="311"/>
        <end position="330"/>
    </location>
</feature>
<comment type="function">
    <text evidence="1">Microtubule-binding protein that localizes to the microtubular manchette of elongating spermatids.</text>
</comment>
<keyword evidence="9" id="KW-0175">Coiled coil</keyword>
<comment type="similarity">
    <text evidence="4">Belongs to the CCDC181 family.</text>
</comment>
<keyword evidence="16" id="KW-1185">Reference proteome</keyword>
<dbReference type="STRING" id="244447.ENSCSEP00000021577"/>
<evidence type="ECO:0000256" key="8">
    <source>
        <dbReference type="ARBA" id="ARBA00022846"/>
    </source>
</evidence>
<evidence type="ECO:0000313" key="15">
    <source>
        <dbReference type="Ensembl" id="ENSCSEP00000021577.1"/>
    </source>
</evidence>
<evidence type="ECO:0000256" key="10">
    <source>
        <dbReference type="ARBA" id="ARBA00023069"/>
    </source>
</evidence>
<reference evidence="15" key="3">
    <citation type="submission" date="2025-09" db="UniProtKB">
        <authorList>
            <consortium name="Ensembl"/>
        </authorList>
    </citation>
    <scope>IDENTIFICATION</scope>
</reference>
<reference evidence="15 16" key="1">
    <citation type="journal article" date="2014" name="Nat. Genet.">
        <title>Whole-genome sequence of a flatfish provides insights into ZW sex chromosome evolution and adaptation to a benthic lifestyle.</title>
        <authorList>
            <person name="Chen S."/>
            <person name="Zhang G."/>
            <person name="Shao C."/>
            <person name="Huang Q."/>
            <person name="Liu G."/>
            <person name="Zhang P."/>
            <person name="Song W."/>
            <person name="An N."/>
            <person name="Chalopin D."/>
            <person name="Volff J.N."/>
            <person name="Hong Y."/>
            <person name="Li Q."/>
            <person name="Sha Z."/>
            <person name="Zhou H."/>
            <person name="Xie M."/>
            <person name="Yu Q."/>
            <person name="Liu Y."/>
            <person name="Xiang H."/>
            <person name="Wang N."/>
            <person name="Wu K."/>
            <person name="Yang C."/>
            <person name="Zhou Q."/>
            <person name="Liao X."/>
            <person name="Yang L."/>
            <person name="Hu Q."/>
            <person name="Zhang J."/>
            <person name="Meng L."/>
            <person name="Jin L."/>
            <person name="Tian Y."/>
            <person name="Lian J."/>
            <person name="Yang J."/>
            <person name="Miao G."/>
            <person name="Liu S."/>
            <person name="Liang Z."/>
            <person name="Yan F."/>
            <person name="Li Y."/>
            <person name="Sun B."/>
            <person name="Zhang H."/>
            <person name="Zhang J."/>
            <person name="Zhu Y."/>
            <person name="Du M."/>
            <person name="Zhao Y."/>
            <person name="Schartl M."/>
            <person name="Tang Q."/>
            <person name="Wang J."/>
        </authorList>
    </citation>
    <scope>NUCLEOTIDE SEQUENCE</scope>
</reference>
<feature type="compositionally biased region" description="Basic and acidic residues" evidence="14">
    <location>
        <begin position="331"/>
        <end position="358"/>
    </location>
</feature>
<keyword evidence="11" id="KW-0206">Cytoskeleton</keyword>
<dbReference type="GO" id="GO:0008017">
    <property type="term" value="F:microtubule binding"/>
    <property type="evidence" value="ECO:0007669"/>
    <property type="project" value="InterPro"/>
</dbReference>
<dbReference type="InParanoid" id="A0A3P8W4V3"/>
<evidence type="ECO:0000256" key="14">
    <source>
        <dbReference type="SAM" id="MobiDB-lite"/>
    </source>
</evidence>
<name>A0A3P8W4V3_CYNSE</name>
<dbReference type="PANTHER" id="PTHR14320:SF2">
    <property type="entry name" value="COILED-COIL DOMAIN-CONTAINING PROTEIN 181"/>
    <property type="match status" value="1"/>
</dbReference>
<sequence>MNEDIDSKSHEEYEDDFEKDLDWLINEEASSFSIQQDSECKTLEAEIDKELAEDEKLPAKTTKERHNERNGTKKEELGDEEDRWPPPMESLEDDSDKDSPPSSPTEGVNEQTDEEKKYILEKIQQANKELQDQEAPDDTRRRRLHFKETLVDLVVPPLKFGDAEGGKENTHKQTDADTAEEMVSGKLLELKLSPHDGNEGPDKLRCDGEQEVKEGRVLVEKDGKFDLVSLEELESQGLLPPIPNNGIDSGKIRSSSSSTSSLRSRAGSSCVKQGVDNLRAPRPPAQPRIRPSSASHSQRGIQRKDNRRRVQSATETPYHSTYMLSPQQKELLQRIQERKDRLAREEEQKKHEEEEQRRQENELAFKGWLLRKRGQYLEERRILRAQEMERRNSKVCDSEEAFKLWLQRKQEQRQKEKQLLELKKLEEDSSYLLHSREECERAFKLWLRRKWVEKRVEKQAAQDHSRRMVLEERRARRLRDLQSTFNETKPFRHSEPLTYQF</sequence>
<accession>A0A3P8W4V3</accession>
<proteinExistence type="inferred from homology"/>
<evidence type="ECO:0000256" key="4">
    <source>
        <dbReference type="ARBA" id="ARBA00005737"/>
    </source>
</evidence>
<feature type="region of interest" description="Disordered" evidence="14">
    <location>
        <begin position="1"/>
        <end position="21"/>
    </location>
</feature>
<dbReference type="OMA" id="KAWLMRK"/>
<comment type="subcellular location">
    <subcellularLocation>
        <location evidence="2">Cell projection</location>
        <location evidence="2">Cilium</location>
        <location evidence="2">Flagellum</location>
    </subcellularLocation>
    <subcellularLocation>
        <location evidence="3">Cytoplasm</location>
        <location evidence="3">Cytoskeleton</location>
    </subcellularLocation>
</comment>
<feature type="compositionally biased region" description="Low complexity" evidence="14">
    <location>
        <begin position="253"/>
        <end position="269"/>
    </location>
</feature>
<evidence type="ECO:0000256" key="12">
    <source>
        <dbReference type="ARBA" id="ARBA00023273"/>
    </source>
</evidence>
<feature type="compositionally biased region" description="Basic and acidic residues" evidence="14">
    <location>
        <begin position="45"/>
        <end position="76"/>
    </location>
</feature>
<feature type="compositionally biased region" description="Basic and acidic residues" evidence="14">
    <location>
        <begin position="1"/>
        <end position="11"/>
    </location>
</feature>
<dbReference type="GO" id="GO:0005874">
    <property type="term" value="C:microtubule"/>
    <property type="evidence" value="ECO:0007669"/>
    <property type="project" value="UniProtKB-KW"/>
</dbReference>
<comment type="subunit">
    <text evidence="13">Homodimer. Interacts with HOOK1. Interacts with HOOK2. Interacts with HOOK3.</text>
</comment>
<evidence type="ECO:0000256" key="13">
    <source>
        <dbReference type="ARBA" id="ARBA00047162"/>
    </source>
</evidence>
<evidence type="ECO:0000256" key="2">
    <source>
        <dbReference type="ARBA" id="ARBA00004230"/>
    </source>
</evidence>
<dbReference type="InterPro" id="IPR026687">
    <property type="entry name" value="CCDC181"/>
</dbReference>
<dbReference type="AlphaFoldDB" id="A0A3P8W4V3"/>
<evidence type="ECO:0000256" key="7">
    <source>
        <dbReference type="ARBA" id="ARBA00022701"/>
    </source>
</evidence>
<keyword evidence="6" id="KW-0963">Cytoplasm</keyword>
<evidence type="ECO:0000313" key="16">
    <source>
        <dbReference type="Proteomes" id="UP000265120"/>
    </source>
</evidence>
<evidence type="ECO:0000256" key="11">
    <source>
        <dbReference type="ARBA" id="ARBA00023212"/>
    </source>
</evidence>
<keyword evidence="10" id="KW-0969">Cilium</keyword>
<feature type="compositionally biased region" description="Basic and acidic residues" evidence="14">
    <location>
        <begin position="161"/>
        <end position="175"/>
    </location>
</feature>
<protein>
    <recommendedName>
        <fullName evidence="5">Coiled-coil domain-containing protein 181</fullName>
    </recommendedName>
</protein>
<feature type="region of interest" description="Disordered" evidence="14">
    <location>
        <begin position="233"/>
        <end position="358"/>
    </location>
</feature>
<dbReference type="GeneTree" id="ENSGT00390000018244"/>
<keyword evidence="8" id="KW-0282">Flagellum</keyword>
<dbReference type="FunCoup" id="A0A3P8W4V3">
    <property type="interactions" value="868"/>
</dbReference>
<evidence type="ECO:0000256" key="6">
    <source>
        <dbReference type="ARBA" id="ARBA00022490"/>
    </source>
</evidence>
<organism evidence="15 16">
    <name type="scientific">Cynoglossus semilaevis</name>
    <name type="common">Tongue sole</name>
    <dbReference type="NCBI Taxonomy" id="244447"/>
    <lineage>
        <taxon>Eukaryota</taxon>
        <taxon>Metazoa</taxon>
        <taxon>Chordata</taxon>
        <taxon>Craniata</taxon>
        <taxon>Vertebrata</taxon>
        <taxon>Euteleostomi</taxon>
        <taxon>Actinopterygii</taxon>
        <taxon>Neopterygii</taxon>
        <taxon>Teleostei</taxon>
        <taxon>Neoteleostei</taxon>
        <taxon>Acanthomorphata</taxon>
        <taxon>Carangaria</taxon>
        <taxon>Pleuronectiformes</taxon>
        <taxon>Pleuronectoidei</taxon>
        <taxon>Cynoglossidae</taxon>
        <taxon>Cynoglossinae</taxon>
        <taxon>Cynoglossus</taxon>
    </lineage>
</organism>
<feature type="region of interest" description="Disordered" evidence="14">
    <location>
        <begin position="159"/>
        <end position="182"/>
    </location>
</feature>
<keyword evidence="7" id="KW-0493">Microtubule</keyword>
<dbReference type="Proteomes" id="UP000265120">
    <property type="component" value="Chromosome 2"/>
</dbReference>
<dbReference type="GO" id="GO:0031514">
    <property type="term" value="C:motile cilium"/>
    <property type="evidence" value="ECO:0007669"/>
    <property type="project" value="UniProtKB-SubCell"/>
</dbReference>
<dbReference type="PANTHER" id="PTHR14320">
    <property type="entry name" value="COILED-COIL DOMAIN-CONTAINING PROTEIN 181"/>
    <property type="match status" value="1"/>
</dbReference>